<dbReference type="InterPro" id="IPR008844">
    <property type="entry name" value="Spore_GerAC-like"/>
</dbReference>
<keyword evidence="3" id="KW-0309">Germination</keyword>
<keyword evidence="11" id="KW-1185">Reference proteome</keyword>
<evidence type="ECO:0000313" key="10">
    <source>
        <dbReference type="EMBL" id="MFB5681981.1"/>
    </source>
</evidence>
<comment type="similarity">
    <text evidence="2">Belongs to the GerABKC lipoprotein family.</text>
</comment>
<dbReference type="RefSeq" id="WP_375525749.1">
    <property type="nucleotide sequence ID" value="NZ_JBHILM010000014.1"/>
</dbReference>
<gene>
    <name evidence="10" type="ORF">ACE3NQ_13745</name>
</gene>
<reference evidence="10 11" key="1">
    <citation type="submission" date="2024-09" db="EMBL/GenBank/DDBJ databases">
        <authorList>
            <person name="Ruan L."/>
        </authorList>
    </citation>
    <scope>NUCLEOTIDE SEQUENCE [LARGE SCALE GENOMIC DNA]</scope>
    <source>
        <strain evidence="10 11">D33</strain>
    </source>
</reference>
<evidence type="ECO:0000256" key="6">
    <source>
        <dbReference type="ARBA" id="ARBA00023139"/>
    </source>
</evidence>
<evidence type="ECO:0000256" key="3">
    <source>
        <dbReference type="ARBA" id="ARBA00022544"/>
    </source>
</evidence>
<keyword evidence="4" id="KW-0732">Signal</keyword>
<dbReference type="PROSITE" id="PS51257">
    <property type="entry name" value="PROKAR_LIPOPROTEIN"/>
    <property type="match status" value="1"/>
</dbReference>
<feature type="domain" description="Spore germination GerAC-like C-terminal" evidence="8">
    <location>
        <begin position="221"/>
        <end position="386"/>
    </location>
</feature>
<comment type="subcellular location">
    <subcellularLocation>
        <location evidence="1">Membrane</location>
        <topology evidence="1">Lipid-anchor</topology>
    </subcellularLocation>
</comment>
<comment type="caution">
    <text evidence="10">The sequence shown here is derived from an EMBL/GenBank/DDBJ whole genome shotgun (WGS) entry which is preliminary data.</text>
</comment>
<evidence type="ECO:0000256" key="2">
    <source>
        <dbReference type="ARBA" id="ARBA00007886"/>
    </source>
</evidence>
<evidence type="ECO:0000256" key="4">
    <source>
        <dbReference type="ARBA" id="ARBA00022729"/>
    </source>
</evidence>
<dbReference type="PANTHER" id="PTHR35789:SF1">
    <property type="entry name" value="SPORE GERMINATION PROTEIN B3"/>
    <property type="match status" value="1"/>
</dbReference>
<dbReference type="InterPro" id="IPR046953">
    <property type="entry name" value="Spore_GerAC-like_C"/>
</dbReference>
<accession>A0ABV5B8F7</accession>
<feature type="domain" description="Spore germination protein N-terminal" evidence="9">
    <location>
        <begin position="26"/>
        <end position="197"/>
    </location>
</feature>
<organism evidence="10 11">
    <name type="scientific">Paenibacillus terreus</name>
    <dbReference type="NCBI Taxonomy" id="1387834"/>
    <lineage>
        <taxon>Bacteria</taxon>
        <taxon>Bacillati</taxon>
        <taxon>Bacillota</taxon>
        <taxon>Bacilli</taxon>
        <taxon>Bacillales</taxon>
        <taxon>Paenibacillaceae</taxon>
        <taxon>Paenibacillus</taxon>
    </lineage>
</organism>
<evidence type="ECO:0000259" key="8">
    <source>
        <dbReference type="Pfam" id="PF05504"/>
    </source>
</evidence>
<evidence type="ECO:0000256" key="7">
    <source>
        <dbReference type="ARBA" id="ARBA00023288"/>
    </source>
</evidence>
<dbReference type="Proteomes" id="UP001580407">
    <property type="component" value="Unassembled WGS sequence"/>
</dbReference>
<name>A0ABV5B8F7_9BACL</name>
<keyword evidence="6" id="KW-0564">Palmitate</keyword>
<dbReference type="Pfam" id="PF05504">
    <property type="entry name" value="Spore_GerAC"/>
    <property type="match status" value="1"/>
</dbReference>
<dbReference type="InterPro" id="IPR038501">
    <property type="entry name" value="Spore_GerAC_C_sf"/>
</dbReference>
<evidence type="ECO:0000256" key="5">
    <source>
        <dbReference type="ARBA" id="ARBA00023136"/>
    </source>
</evidence>
<evidence type="ECO:0000256" key="1">
    <source>
        <dbReference type="ARBA" id="ARBA00004635"/>
    </source>
</evidence>
<keyword evidence="5" id="KW-0472">Membrane</keyword>
<keyword evidence="7" id="KW-0449">Lipoprotein</keyword>
<dbReference type="Gene3D" id="3.30.300.210">
    <property type="entry name" value="Nutrient germinant receptor protein C, domain 3"/>
    <property type="match status" value="1"/>
</dbReference>
<proteinExistence type="inferred from homology"/>
<dbReference type="EMBL" id="JBHILM010000014">
    <property type="protein sequence ID" value="MFB5681981.1"/>
    <property type="molecule type" value="Genomic_DNA"/>
</dbReference>
<dbReference type="Pfam" id="PF25198">
    <property type="entry name" value="Spore_GerAC_N"/>
    <property type="match status" value="1"/>
</dbReference>
<sequence length="404" mass="45693">MRKAIARLALVAVLLISCTVTTGCWDRLELNDRAIMLGWGMDLTKDGRYLATANIVVPGNSRSGSTDGEENSFLIESAYGKSVLDAAQNMQKKLSRVLFPGHRRNIFIGEELAKHGLADVLDEYVRNPMARMRTNIFVVKGDSAQRAMSMTYKLERNPAVAIQKIQEKMGVPEARSLLDFFIMLNGEGMPVVPSVRIVQPIKPPNGKPEKPNAPTEIVQFDGTAVFGRDLKLRGYIDYQDYWVRLWTTQGLSGRFFFIKMQDNQNVAVRAENLKSKIIPDLRSDPFRFHIELKGMAAVLENNTHLDVGRPENARKIEQAFNRQVEEQVEKVIKNTQKQLGTDIFGLGRSIHHQYPYQWKKIKPVWDEEFVRARVTVQVNVSIISTGVDGPSMIPKPDHEDGRES</sequence>
<dbReference type="NCBIfam" id="TIGR02887">
    <property type="entry name" value="spore_ger_x_C"/>
    <property type="match status" value="1"/>
</dbReference>
<evidence type="ECO:0000259" key="9">
    <source>
        <dbReference type="Pfam" id="PF25198"/>
    </source>
</evidence>
<protein>
    <submittedName>
        <fullName evidence="10">Ger(X)C family spore germination protein</fullName>
    </submittedName>
</protein>
<dbReference type="InterPro" id="IPR057336">
    <property type="entry name" value="GerAC_N"/>
</dbReference>
<evidence type="ECO:0000313" key="11">
    <source>
        <dbReference type="Proteomes" id="UP001580407"/>
    </source>
</evidence>
<dbReference type="PANTHER" id="PTHR35789">
    <property type="entry name" value="SPORE GERMINATION PROTEIN B3"/>
    <property type="match status" value="1"/>
</dbReference>